<keyword evidence="4" id="KW-1185">Reference proteome</keyword>
<dbReference type="PANTHER" id="PTHR46411">
    <property type="entry name" value="FAMILY ATPASE, PUTATIVE-RELATED"/>
    <property type="match status" value="1"/>
</dbReference>
<dbReference type="InterPro" id="IPR022124">
    <property type="entry name" value="DUF3659"/>
</dbReference>
<dbReference type="InterPro" id="IPR003593">
    <property type="entry name" value="AAA+_ATPase"/>
</dbReference>
<dbReference type="Proteomes" id="UP001590951">
    <property type="component" value="Unassembled WGS sequence"/>
</dbReference>
<dbReference type="Gene3D" id="3.40.50.300">
    <property type="entry name" value="P-loop containing nucleotide triphosphate hydrolases"/>
    <property type="match status" value="1"/>
</dbReference>
<dbReference type="Pfam" id="PF22942">
    <property type="entry name" value="DUF7025"/>
    <property type="match status" value="1"/>
</dbReference>
<sequence length="890" mass="101354">MDNHHMSGWNGHLPPTGFSQQITRHSVLGILKGLVVRPDRLLWGHDGEPIGKIVEGDLGNLEGETVDENGWVIDQEGFVIGRADVLSQEEASRLHRLAWPDKYDDNDDASETKSQSKLVESYHAEGTNEPAKESTNPNDTVTVGFDYLKKLENMITDLQLRAGPSIPGSIEIIGVGNKPKEVEDTAREPKLEVLRLKESPTYYGDTEPQREPDVDSPGDHGFPENLGNKNVLTIVREFDERKRFWRKKAEIASPALVERLHNVCHYETGIDTVNGDLHLTEPLMVLFHNREQLTNLLKDKASSNPLTDHAKVLVDFMRNDCPDTTKKLDDIESANPSGLITWPDVWMVYRPGTIVYTIENGEREAFVVDSIRGMQKRRPGFLGRHSHSRMDLTCWSINYDGEIYGRVWSTHCILPFHGTKEIASLDLVPAKFLPDAETTRADLIARGKKFWGLQGQKYLEYTGEMWTQQATEDEAVRVMVDHLAYQRRNDWPITIDRKRGPASSQSKNWRANRFNQDYDRRSRRRRALSPAYDEYYNPLGVDDPEELNNIPPYRRFKTDQPPHRDESEFDKYDRIQPDSEPDELTMLLCPQQVHGYCLRDKVWKDLNITQLRPVSFRKNAWDRLVLDAEYKDIVQAMVSSYIDKTAMLDDLVAGKGKGLVALLHGAPGSGKTLTAECVADSYGKPLYHVTCGDIGTNPEGLEERLEEIFDYAVTFGAILLLDEADIFLQNRDYTNLERNALVSIFLRQLEYFKGVLFLTTNRVGTFDQAFQSRIHVTLGLPSLDQERRMAVWSIFLQDLTTKGAISETRYDVLTQLVHDKWSKEKLNGRQIRNAVRTALVVAEKRGEMVGEKEFETVLRIGRDFEGYMGSLGGRGVEKGALDGFMEVERP</sequence>
<dbReference type="Pfam" id="PF00004">
    <property type="entry name" value="AAA"/>
    <property type="match status" value="1"/>
</dbReference>
<comment type="caution">
    <text evidence="3">The sequence shown here is derived from an EMBL/GenBank/DDBJ whole genome shotgun (WGS) entry which is preliminary data.</text>
</comment>
<dbReference type="InterPro" id="IPR054289">
    <property type="entry name" value="DUF7025"/>
</dbReference>
<protein>
    <recommendedName>
        <fullName evidence="2">AAA+ ATPase domain-containing protein</fullName>
    </recommendedName>
</protein>
<gene>
    <name evidence="3" type="ORF">ABVK25_001066</name>
</gene>
<feature type="compositionally biased region" description="Polar residues" evidence="1">
    <location>
        <begin position="502"/>
        <end position="515"/>
    </location>
</feature>
<evidence type="ECO:0000313" key="3">
    <source>
        <dbReference type="EMBL" id="KAL2058339.1"/>
    </source>
</evidence>
<organism evidence="3 4">
    <name type="scientific">Lepraria finkii</name>
    <dbReference type="NCBI Taxonomy" id="1340010"/>
    <lineage>
        <taxon>Eukaryota</taxon>
        <taxon>Fungi</taxon>
        <taxon>Dikarya</taxon>
        <taxon>Ascomycota</taxon>
        <taxon>Pezizomycotina</taxon>
        <taxon>Lecanoromycetes</taxon>
        <taxon>OSLEUM clade</taxon>
        <taxon>Lecanoromycetidae</taxon>
        <taxon>Lecanorales</taxon>
        <taxon>Lecanorineae</taxon>
        <taxon>Stereocaulaceae</taxon>
        <taxon>Lepraria</taxon>
    </lineage>
</organism>
<evidence type="ECO:0000259" key="2">
    <source>
        <dbReference type="SMART" id="SM00382"/>
    </source>
</evidence>
<dbReference type="Pfam" id="PF23232">
    <property type="entry name" value="AAA_lid_13"/>
    <property type="match status" value="1"/>
</dbReference>
<feature type="compositionally biased region" description="Basic and acidic residues" evidence="1">
    <location>
        <begin position="207"/>
        <end position="222"/>
    </location>
</feature>
<dbReference type="EMBL" id="JBHFEH010000002">
    <property type="protein sequence ID" value="KAL2058339.1"/>
    <property type="molecule type" value="Genomic_DNA"/>
</dbReference>
<dbReference type="SUPFAM" id="SSF52540">
    <property type="entry name" value="P-loop containing nucleoside triphosphate hydrolases"/>
    <property type="match status" value="1"/>
</dbReference>
<dbReference type="InterPro" id="IPR027417">
    <property type="entry name" value="P-loop_NTPase"/>
</dbReference>
<dbReference type="SMART" id="SM00382">
    <property type="entry name" value="AAA"/>
    <property type="match status" value="1"/>
</dbReference>
<feature type="region of interest" description="Disordered" evidence="1">
    <location>
        <begin position="201"/>
        <end position="225"/>
    </location>
</feature>
<dbReference type="InterPro" id="IPR003959">
    <property type="entry name" value="ATPase_AAA_core"/>
</dbReference>
<reference evidence="3 4" key="1">
    <citation type="submission" date="2024-09" db="EMBL/GenBank/DDBJ databases">
        <title>Rethinking Asexuality: The Enigmatic Case of Functional Sexual Genes in Lepraria (Stereocaulaceae).</title>
        <authorList>
            <person name="Doellman M."/>
            <person name="Sun Y."/>
            <person name="Barcenas-Pena A."/>
            <person name="Lumbsch H.T."/>
            <person name="Grewe F."/>
        </authorList>
    </citation>
    <scope>NUCLEOTIDE SEQUENCE [LARGE SCALE GENOMIC DNA]</scope>
    <source>
        <strain evidence="3 4">Grewe 0041</strain>
    </source>
</reference>
<evidence type="ECO:0000256" key="1">
    <source>
        <dbReference type="SAM" id="MobiDB-lite"/>
    </source>
</evidence>
<dbReference type="Pfam" id="PF12396">
    <property type="entry name" value="DUF3659"/>
    <property type="match status" value="1"/>
</dbReference>
<dbReference type="PANTHER" id="PTHR46411:SF2">
    <property type="entry name" value="AAA+ ATPASE DOMAIN-CONTAINING PROTEIN"/>
    <property type="match status" value="1"/>
</dbReference>
<dbReference type="InterPro" id="IPR056599">
    <property type="entry name" value="AAA_lid_fung"/>
</dbReference>
<name>A0ABR4BNL0_9LECA</name>
<dbReference type="CDD" id="cd19481">
    <property type="entry name" value="RecA-like_protease"/>
    <property type="match status" value="1"/>
</dbReference>
<evidence type="ECO:0000313" key="4">
    <source>
        <dbReference type="Proteomes" id="UP001590951"/>
    </source>
</evidence>
<feature type="region of interest" description="Disordered" evidence="1">
    <location>
        <begin position="496"/>
        <end position="515"/>
    </location>
</feature>
<proteinExistence type="predicted"/>
<accession>A0ABR4BNL0</accession>
<feature type="domain" description="AAA+ ATPase" evidence="2">
    <location>
        <begin position="657"/>
        <end position="780"/>
    </location>
</feature>